<evidence type="ECO:0000313" key="3">
    <source>
        <dbReference type="EMBL" id="QNI30532.1"/>
    </source>
</evidence>
<dbReference type="KEGG" id="adin:H7849_15430"/>
<dbReference type="Proteomes" id="UP000515312">
    <property type="component" value="Chromosome"/>
</dbReference>
<protein>
    <submittedName>
        <fullName evidence="3">Carboxypeptidase regulatory-like domain-containing protein</fullName>
    </submittedName>
</protein>
<dbReference type="Gene3D" id="2.60.40.1120">
    <property type="entry name" value="Carboxypeptidase-like, regulatory domain"/>
    <property type="match status" value="1"/>
</dbReference>
<accession>A0A7G8BDB2</accession>
<gene>
    <name evidence="3" type="ORF">H7849_15430</name>
</gene>
<dbReference type="SUPFAM" id="SSF49464">
    <property type="entry name" value="Carboxypeptidase regulatory domain-like"/>
    <property type="match status" value="1"/>
</dbReference>
<reference evidence="3 4" key="1">
    <citation type="submission" date="2020-08" db="EMBL/GenBank/DDBJ databases">
        <title>Edaphobacter telluris sp. nov. and Acidobacterium dinghuensis sp. nov., two acidobacteria isolated from forest soil.</title>
        <authorList>
            <person name="Fu J."/>
            <person name="Qiu L."/>
        </authorList>
    </citation>
    <scope>NUCLEOTIDE SEQUENCE [LARGE SCALE GENOMIC DNA]</scope>
    <source>
        <strain evidence="3">4Y35</strain>
    </source>
</reference>
<dbReference type="RefSeq" id="WP_186740478.1">
    <property type="nucleotide sequence ID" value="NZ_CP060394.1"/>
</dbReference>
<feature type="compositionally biased region" description="Polar residues" evidence="1">
    <location>
        <begin position="21"/>
        <end position="40"/>
    </location>
</feature>
<proteinExistence type="predicted"/>
<evidence type="ECO:0000259" key="2">
    <source>
        <dbReference type="Pfam" id="PF25183"/>
    </source>
</evidence>
<feature type="region of interest" description="Disordered" evidence="1">
    <location>
        <begin position="21"/>
        <end position="41"/>
    </location>
</feature>
<keyword evidence="3" id="KW-0378">Hydrolase</keyword>
<organism evidence="3 4">
    <name type="scientific">Alloacidobacterium dinghuense</name>
    <dbReference type="NCBI Taxonomy" id="2763107"/>
    <lineage>
        <taxon>Bacteria</taxon>
        <taxon>Pseudomonadati</taxon>
        <taxon>Acidobacteriota</taxon>
        <taxon>Terriglobia</taxon>
        <taxon>Terriglobales</taxon>
        <taxon>Acidobacteriaceae</taxon>
        <taxon>Alloacidobacterium</taxon>
    </lineage>
</organism>
<keyword evidence="3" id="KW-0121">Carboxypeptidase</keyword>
<dbReference type="Pfam" id="PF13620">
    <property type="entry name" value="CarboxypepD_reg"/>
    <property type="match status" value="1"/>
</dbReference>
<keyword evidence="4" id="KW-1185">Reference proteome</keyword>
<dbReference type="InterPro" id="IPR008969">
    <property type="entry name" value="CarboxyPept-like_regulatory"/>
</dbReference>
<sequence length="1164" mass="123717">MAAVCPLLYGQATGSFSGTVTDKTGSSVPEATVTATSQATGLERTGKTDEAGHYSIPLLPVGIYTVRVDSTGFQSSESKDLNLQVDQARELDFNLAPASVSTTVTVAGEAVAVETANPSLGQVITSQQVAQLPLNGRDFVQLATLTAGATAETNPGSFFTSAASSEVAARGPFSLSVGGSRPNSTDWLLDGVDNNELTAGGIAILTSIDDIQEFKVLTYTYSAEYGTRAGPTVLLTTKSGTNDFHGTLYEFFRNTALDAKSYFATSAEKFNLNQFGGAIGGPIRKNKTFFFVDGEQKYQRHGITFTGLVPSLAMRTGDFSADPFGNAISGLAIVNPNMIGASTNPNVYPNVYFQCNGAGQPIAANPDGRQPQGTPCSKIPSNLINNIGQAMINLYPTPNASNAAAGYNYVNIPVRELDETKFDGRLDHTLSTADSLFGRFSYDQAFSYVPGGSNPPSFASANAFGTNQRIINHARNAAIGETHVFSARMVNQATFGYNRIFDYISSQGTGTCASATIVPGGIPNANLGCPPGATPCAPGAYSCGLVSTLVQGGYWALGDRGYSPFQGGTNIFSFRDSLDLIVRKHDIHVGLDFRANQMNVGTEAFQDGFWLIGNGGNFTGLSSANVGGNPEADFLLGITGGAIHDQTFNGPVTGRRWKIYRPFGEDDWRITNSLTLNLGLAWDMTTPISEAHGRLANYIPSTGQLLVANQNGVSSSAGVTMDWTALEPRIGAAWKFFGSDKTVFRAGFAIFHDSAWSQGAQGLWQNPPFLGESDAFPPSIGCAFATSYCSTVLGQTPNAISLSDGFQAIPAPPTVGTFTGSFYTQPTDFKLGRVRQYNLNVEQALPGNIVLTMGYAGSRSNHILVAGNDINVGSPSACVGSPSYTIGCAPGGQPFSPPYGPFTTIFLFGDVGKTNYDSLQVKAETKTSKGLYALIAYSYSHTMDNGLSDGLGSLLSAPYFPLPNWQKLDYALSQINLYNSFTGSVIYDLPFGRGKQFGSNWSGLTNTLLGNYQLTVIERISSGFPDPLIDSTNHSGASFQNGGNSNNWNRPDQVPGCNAYAAHHSQSQYINQACFVAPPIGQLGNASRVPVLGPDFVNTDFSVIKQFVLPKEKMGVTFRAEFFNLFNHAQFGLPVNDISAVGFGSVNSTVNNPRLVQFALKLTF</sequence>
<dbReference type="AlphaFoldDB" id="A0A7G8BDB2"/>
<dbReference type="GO" id="GO:0004180">
    <property type="term" value="F:carboxypeptidase activity"/>
    <property type="evidence" value="ECO:0007669"/>
    <property type="project" value="UniProtKB-KW"/>
</dbReference>
<dbReference type="Pfam" id="PF25183">
    <property type="entry name" value="OMP_b-brl_4"/>
    <property type="match status" value="1"/>
</dbReference>
<dbReference type="EMBL" id="CP060394">
    <property type="protein sequence ID" value="QNI30532.1"/>
    <property type="molecule type" value="Genomic_DNA"/>
</dbReference>
<evidence type="ECO:0000313" key="4">
    <source>
        <dbReference type="Proteomes" id="UP000515312"/>
    </source>
</evidence>
<evidence type="ECO:0000256" key="1">
    <source>
        <dbReference type="SAM" id="MobiDB-lite"/>
    </source>
</evidence>
<dbReference type="InterPro" id="IPR057601">
    <property type="entry name" value="Oar-like_b-barrel"/>
</dbReference>
<keyword evidence="3" id="KW-0645">Protease</keyword>
<feature type="domain" description="TonB-dependent transporter Oar-like beta-barrel" evidence="2">
    <location>
        <begin position="236"/>
        <end position="1157"/>
    </location>
</feature>
<dbReference type="SUPFAM" id="SSF56935">
    <property type="entry name" value="Porins"/>
    <property type="match status" value="1"/>
</dbReference>
<name>A0A7G8BDB2_9BACT</name>